<comment type="caution">
    <text evidence="2">The sequence shown here is derived from an EMBL/GenBank/DDBJ whole genome shotgun (WGS) entry which is preliminary data.</text>
</comment>
<dbReference type="Proteomes" id="UP000283569">
    <property type="component" value="Unassembled WGS sequence"/>
</dbReference>
<dbReference type="AlphaFoldDB" id="A0A420T0P7"/>
<accession>A0A420T0P7</accession>
<evidence type="ECO:0000256" key="1">
    <source>
        <dbReference type="SAM" id="MobiDB-lite"/>
    </source>
</evidence>
<dbReference type="EMBL" id="MRDB01000033">
    <property type="protein sequence ID" value="RKL35040.1"/>
    <property type="molecule type" value="Genomic_DNA"/>
</dbReference>
<feature type="compositionally biased region" description="Acidic residues" evidence="1">
    <location>
        <begin position="330"/>
        <end position="340"/>
    </location>
</feature>
<feature type="compositionally biased region" description="Basic and acidic residues" evidence="1">
    <location>
        <begin position="304"/>
        <end position="329"/>
    </location>
</feature>
<sequence length="352" mass="39331">MGYINSHWKQLKHLSSPTSHSAPHKQVKSTPENNLSKWPILPLKLLLKLPPTSSRVFAARAAQPVANSARTKFLLQHFVIGEEASRPTHGPGRRRAIAKPKVDHDDESGPLAQSAPIDPHNSRRHRRRSLGNNLSNLGSHEETPAGSEGAVALVSPRRSSVPAASPLPTSIQYIGDRRRSASPPQLASSNMRDRQDQAPQQRTMPAFPWDPAFQYGFQLPPQYQPLGQQQIPFFTMPVQPGQMAPAQHFEQQTQESASDAPGVFVKPADLMLDRQDLVNPQTNSIPKTEIPQFAELVDSYNKIHEERRAQEERDRLAAQEEKDKAKAAEAEEPSQEEMDALWDQFMDPDAFK</sequence>
<gene>
    <name evidence="2" type="ORF">BFJ72_g9039</name>
</gene>
<evidence type="ECO:0000313" key="2">
    <source>
        <dbReference type="EMBL" id="RKL35040.1"/>
    </source>
</evidence>
<feature type="region of interest" description="Disordered" evidence="1">
    <location>
        <begin position="84"/>
        <end position="200"/>
    </location>
</feature>
<name>A0A420T0P7_GIBIN</name>
<feature type="region of interest" description="Disordered" evidence="1">
    <location>
        <begin position="304"/>
        <end position="352"/>
    </location>
</feature>
<feature type="region of interest" description="Disordered" evidence="1">
    <location>
        <begin position="1"/>
        <end position="33"/>
    </location>
</feature>
<proteinExistence type="predicted"/>
<reference evidence="2 3" key="1">
    <citation type="journal article" date="2018" name="Sci. Rep.">
        <title>Characterisation of pathogen-specific regions and novel effector candidates in Fusarium oxysporum f. sp. cepae.</title>
        <authorList>
            <person name="Armitage A.D."/>
            <person name="Taylor A."/>
            <person name="Sobczyk M.K."/>
            <person name="Baxter L."/>
            <person name="Greenfield B.P."/>
            <person name="Bates H.J."/>
            <person name="Wilson F."/>
            <person name="Jackson A.C."/>
            <person name="Ott S."/>
            <person name="Harrison R.J."/>
            <person name="Clarkson J.P."/>
        </authorList>
    </citation>
    <scope>NUCLEOTIDE SEQUENCE [LARGE SCALE GENOMIC DNA]</scope>
    <source>
        <strain evidence="2 3">Fp_A8</strain>
    </source>
</reference>
<organism evidence="2 3">
    <name type="scientific">Gibberella intermedia</name>
    <name type="common">Bulb rot disease fungus</name>
    <name type="synonym">Fusarium proliferatum</name>
    <dbReference type="NCBI Taxonomy" id="948311"/>
    <lineage>
        <taxon>Eukaryota</taxon>
        <taxon>Fungi</taxon>
        <taxon>Dikarya</taxon>
        <taxon>Ascomycota</taxon>
        <taxon>Pezizomycotina</taxon>
        <taxon>Sordariomycetes</taxon>
        <taxon>Hypocreomycetidae</taxon>
        <taxon>Hypocreales</taxon>
        <taxon>Nectriaceae</taxon>
        <taxon>Fusarium</taxon>
        <taxon>Fusarium fujikuroi species complex</taxon>
    </lineage>
</organism>
<feature type="compositionally biased region" description="Low complexity" evidence="1">
    <location>
        <begin position="154"/>
        <end position="168"/>
    </location>
</feature>
<protein>
    <submittedName>
        <fullName evidence="2">Uncharacterized protein</fullName>
    </submittedName>
</protein>
<evidence type="ECO:0000313" key="3">
    <source>
        <dbReference type="Proteomes" id="UP000283569"/>
    </source>
</evidence>